<dbReference type="EMBL" id="RSFA01000026">
    <property type="protein sequence ID" value="RSD31655.1"/>
    <property type="molecule type" value="Genomic_DNA"/>
</dbReference>
<dbReference type="AlphaFoldDB" id="A0A427U4P7"/>
<name>A0A427U4P7_9VIBR</name>
<evidence type="ECO:0000256" key="1">
    <source>
        <dbReference type="SAM" id="Coils"/>
    </source>
</evidence>
<evidence type="ECO:0000313" key="3">
    <source>
        <dbReference type="Proteomes" id="UP000269041"/>
    </source>
</evidence>
<feature type="coiled-coil region" evidence="1">
    <location>
        <begin position="64"/>
        <end position="91"/>
    </location>
</feature>
<accession>A0A427U4P7</accession>
<reference evidence="2 3" key="1">
    <citation type="submission" date="2018-12" db="EMBL/GenBank/DDBJ databases">
        <title>Genomic taxonomy of the Vibrionaceae family.</title>
        <authorList>
            <person name="Gomez-Gil B."/>
            <person name="Enciso-Ibarra K."/>
        </authorList>
    </citation>
    <scope>NUCLEOTIDE SEQUENCE [LARGE SCALE GENOMIC DNA]</scope>
    <source>
        <strain evidence="2 3">CAIM 594</strain>
    </source>
</reference>
<keyword evidence="3" id="KW-1185">Reference proteome</keyword>
<evidence type="ECO:0000313" key="2">
    <source>
        <dbReference type="EMBL" id="RSD31655.1"/>
    </source>
</evidence>
<evidence type="ECO:0008006" key="4">
    <source>
        <dbReference type="Google" id="ProtNLM"/>
    </source>
</evidence>
<comment type="caution">
    <text evidence="2">The sequence shown here is derived from an EMBL/GenBank/DDBJ whole genome shotgun (WGS) entry which is preliminary data.</text>
</comment>
<gene>
    <name evidence="2" type="ORF">EJA03_07870</name>
</gene>
<keyword evidence="1" id="KW-0175">Coiled coil</keyword>
<protein>
    <recommendedName>
        <fullName evidence="4">KfrA N-terminal DNA-binding domain-containing protein</fullName>
    </recommendedName>
</protein>
<dbReference type="OrthoDB" id="6314559at2"/>
<sequence length="95" mass="10847">MLTQDVSNELERVLQQLSFEGKELTVALVKSRLNTAVPIPALITVIKSWRHSNLIPKVEVTTKNHSDREKVAQLEKQVTDLTQRLEKLEQKLSNT</sequence>
<organism evidence="2 3">
    <name type="scientific">Vibrio pectenicida</name>
    <dbReference type="NCBI Taxonomy" id="62763"/>
    <lineage>
        <taxon>Bacteria</taxon>
        <taxon>Pseudomonadati</taxon>
        <taxon>Pseudomonadota</taxon>
        <taxon>Gammaproteobacteria</taxon>
        <taxon>Vibrionales</taxon>
        <taxon>Vibrionaceae</taxon>
        <taxon>Vibrio</taxon>
    </lineage>
</organism>
<dbReference type="RefSeq" id="WP_125320695.1">
    <property type="nucleotide sequence ID" value="NZ_AP024889.1"/>
</dbReference>
<dbReference type="Proteomes" id="UP000269041">
    <property type="component" value="Unassembled WGS sequence"/>
</dbReference>
<proteinExistence type="predicted"/>